<evidence type="ECO:0000256" key="1">
    <source>
        <dbReference type="ARBA" id="ARBA00005564"/>
    </source>
</evidence>
<dbReference type="Gene3D" id="2.130.10.10">
    <property type="entry name" value="YVTN repeat-like/Quinoprotein amine dehydrogenase"/>
    <property type="match status" value="1"/>
</dbReference>
<dbReference type="GO" id="GO:0017057">
    <property type="term" value="F:6-phosphogluconolactonase activity"/>
    <property type="evidence" value="ECO:0007669"/>
    <property type="project" value="TreeGrafter"/>
</dbReference>
<evidence type="ECO:0000313" key="3">
    <source>
        <dbReference type="EMBL" id="URW80080.1"/>
    </source>
</evidence>
<dbReference type="KEGG" id="alkq:M9189_01735"/>
<keyword evidence="4" id="KW-1185">Reference proteome</keyword>
<gene>
    <name evidence="3" type="ORF">M9189_01735</name>
</gene>
<keyword evidence="2" id="KW-0119">Carbohydrate metabolism</keyword>
<evidence type="ECO:0000256" key="2">
    <source>
        <dbReference type="ARBA" id="ARBA00022526"/>
    </source>
</evidence>
<dbReference type="RefSeq" id="WP_250724193.1">
    <property type="nucleotide sequence ID" value="NZ_CP098400.1"/>
</dbReference>
<dbReference type="PANTHER" id="PTHR30344:SF1">
    <property type="entry name" value="6-PHOSPHOGLUCONOLACTONASE"/>
    <property type="match status" value="1"/>
</dbReference>
<dbReference type="AlphaFoldDB" id="A0A9J6ZS91"/>
<reference evidence="3" key="1">
    <citation type="submission" date="2022-05" db="EMBL/GenBank/DDBJ databases">
        <authorList>
            <person name="Sun X."/>
        </authorList>
    </citation>
    <scope>NUCLEOTIDE SEQUENCE</scope>
    <source>
        <strain evidence="3">Ai-910</strain>
    </source>
</reference>
<accession>A0A9J6ZS91</accession>
<dbReference type="Pfam" id="PF10282">
    <property type="entry name" value="Lactonase"/>
    <property type="match status" value="1"/>
</dbReference>
<dbReference type="PANTHER" id="PTHR30344">
    <property type="entry name" value="6-PHOSPHOGLUCONOLACTONASE-RELATED"/>
    <property type="match status" value="1"/>
</dbReference>
<organism evidence="3 4">
    <name type="scientific">Xiashengella succiniciproducens</name>
    <dbReference type="NCBI Taxonomy" id="2949635"/>
    <lineage>
        <taxon>Bacteria</taxon>
        <taxon>Pseudomonadati</taxon>
        <taxon>Bacteroidota</taxon>
        <taxon>Bacteroidia</taxon>
        <taxon>Marinilabiliales</taxon>
        <taxon>Marinilabiliaceae</taxon>
        <taxon>Xiashengella</taxon>
    </lineage>
</organism>
<comment type="similarity">
    <text evidence="1">Belongs to the cycloisomerase 2 family.</text>
</comment>
<dbReference type="InterPro" id="IPR050282">
    <property type="entry name" value="Cycloisomerase_2"/>
</dbReference>
<dbReference type="InterPro" id="IPR015943">
    <property type="entry name" value="WD40/YVTN_repeat-like_dom_sf"/>
</dbReference>
<name>A0A9J6ZS91_9BACT</name>
<dbReference type="Proteomes" id="UP001056426">
    <property type="component" value="Chromosome"/>
</dbReference>
<dbReference type="EMBL" id="CP098400">
    <property type="protein sequence ID" value="URW80080.1"/>
    <property type="molecule type" value="Genomic_DNA"/>
</dbReference>
<proteinExistence type="inferred from homology"/>
<evidence type="ECO:0000313" key="4">
    <source>
        <dbReference type="Proteomes" id="UP001056426"/>
    </source>
</evidence>
<dbReference type="GO" id="GO:0006006">
    <property type="term" value="P:glucose metabolic process"/>
    <property type="evidence" value="ECO:0007669"/>
    <property type="project" value="UniProtKB-KW"/>
</dbReference>
<dbReference type="InterPro" id="IPR019405">
    <property type="entry name" value="Lactonase_7-beta_prop"/>
</dbReference>
<sequence length="374" mass="40781">MKKILVLTAVIAAGLFCNCNRNPFGNHKIPFYIGTYTMSGSEGIYHAVLDTLSGEISGLRAVAHLQNPSYLAIDQVNKLLFAVSENDGTGYSLFSFRIDPKTGDLTIADSTGVGWYASCYVSVAEEGLLAVANYMSGDVAFVRYSHETGTFSSDMALFKHSGKGTDTVRQEAPHAHSAVPDPDGRFVYAADLGTDQVVVYEALADKIRPAGVIKVRPGAGPRHLDFSPDGSRMALLTELDHSIMIFKADRDSTFSIPVTTLMLEPDTTKANTSADIHYSPDGRFLYASVRGDDQVVVVRLADDKAEIVERYREGIIWPRNFAIAPSSNFLLVANRNGNNIVVLKRDIHEGTLQSTGYTVDIASPVCIKFYSLKH</sequence>
<keyword evidence="2" id="KW-0313">Glucose metabolism</keyword>
<protein>
    <submittedName>
        <fullName evidence="3">Lactonase family protein</fullName>
    </submittedName>
</protein>
<dbReference type="SUPFAM" id="SSF75011">
    <property type="entry name" value="3-carboxy-cis,cis-mucoante lactonizing enzyme"/>
    <property type="match status" value="1"/>
</dbReference>
<reference evidence="3" key="2">
    <citation type="submission" date="2022-06" db="EMBL/GenBank/DDBJ databases">
        <title>Xiashengella guii gen. nov. sp. nov., a bacterium isolated form anaerobic digestion tank.</title>
        <authorList>
            <person name="Huang H."/>
        </authorList>
    </citation>
    <scope>NUCLEOTIDE SEQUENCE</scope>
    <source>
        <strain evidence="3">Ai-910</strain>
    </source>
</reference>